<comment type="caution">
    <text evidence="5">The sequence shown here is derived from an EMBL/GenBank/DDBJ whole genome shotgun (WGS) entry which is preliminary data.</text>
</comment>
<evidence type="ECO:0000256" key="3">
    <source>
        <dbReference type="SAM" id="SignalP"/>
    </source>
</evidence>
<evidence type="ECO:0000313" key="6">
    <source>
        <dbReference type="Proteomes" id="UP000734854"/>
    </source>
</evidence>
<dbReference type="Proteomes" id="UP000734854">
    <property type="component" value="Unassembled WGS sequence"/>
</dbReference>
<dbReference type="InterPro" id="IPR001245">
    <property type="entry name" value="Ser-Thr/Tyr_kinase_cat_dom"/>
</dbReference>
<dbReference type="InterPro" id="IPR000719">
    <property type="entry name" value="Prot_kinase_dom"/>
</dbReference>
<dbReference type="Gene3D" id="1.10.510.10">
    <property type="entry name" value="Transferase(Phosphotransferase) domain 1"/>
    <property type="match status" value="2"/>
</dbReference>
<dbReference type="FunFam" id="3.30.200.20:FF:000521">
    <property type="entry name" value="Protein kinase superfamily protein"/>
    <property type="match status" value="1"/>
</dbReference>
<feature type="domain" description="Protein kinase" evidence="4">
    <location>
        <begin position="117"/>
        <end position="368"/>
    </location>
</feature>
<dbReference type="EMBL" id="JACMSC010000014">
    <property type="protein sequence ID" value="KAG6489335.1"/>
    <property type="molecule type" value="Genomic_DNA"/>
</dbReference>
<evidence type="ECO:0000256" key="2">
    <source>
        <dbReference type="ARBA" id="ARBA00022840"/>
    </source>
</evidence>
<dbReference type="GO" id="GO:0005886">
    <property type="term" value="C:plasma membrane"/>
    <property type="evidence" value="ECO:0007669"/>
    <property type="project" value="TreeGrafter"/>
</dbReference>
<dbReference type="InterPro" id="IPR011009">
    <property type="entry name" value="Kinase-like_dom_sf"/>
</dbReference>
<dbReference type="SUPFAM" id="SSF56112">
    <property type="entry name" value="Protein kinase-like (PK-like)"/>
    <property type="match status" value="1"/>
</dbReference>
<gene>
    <name evidence="5" type="ORF">ZIOFF_050604</name>
</gene>
<evidence type="ECO:0000256" key="1">
    <source>
        <dbReference type="ARBA" id="ARBA00022741"/>
    </source>
</evidence>
<organism evidence="5 6">
    <name type="scientific">Zingiber officinale</name>
    <name type="common">Ginger</name>
    <name type="synonym">Amomum zingiber</name>
    <dbReference type="NCBI Taxonomy" id="94328"/>
    <lineage>
        <taxon>Eukaryota</taxon>
        <taxon>Viridiplantae</taxon>
        <taxon>Streptophyta</taxon>
        <taxon>Embryophyta</taxon>
        <taxon>Tracheophyta</taxon>
        <taxon>Spermatophyta</taxon>
        <taxon>Magnoliopsida</taxon>
        <taxon>Liliopsida</taxon>
        <taxon>Zingiberales</taxon>
        <taxon>Zingiberaceae</taxon>
        <taxon>Zingiber</taxon>
    </lineage>
</organism>
<evidence type="ECO:0000259" key="4">
    <source>
        <dbReference type="PROSITE" id="PS50011"/>
    </source>
</evidence>
<dbReference type="PROSITE" id="PS50011">
    <property type="entry name" value="PROTEIN_KINASE_DOM"/>
    <property type="match status" value="1"/>
</dbReference>
<sequence length="368" mass="41503">MVDQIDLDWPWSLPFVLLLLLLSCSLSQLASLCHSESFWENSGLGSIRDGAPIAPTDDGPNLAVAPPVEVRRIQDKLLPKDLFLLDNCHLNSSVKRKSNGIPFVKSFTYKQINKATSGFGVILESGPQGTIYKAQFPNGLVGAVRRVRSHQLQNNSFLKNVQLLGRLHHRHLVKLKGFCEGKDRFLVFDYMENGRLKDYLHDPLKTPLDWRTRLQIAIDIAAALEYLQYFCEPPIYNVSISSNNIFLDENFVAKLSDVGFVDCDLICNDNTEQRNRRLVFQFGMLLLELITGQSLLNEAEIVHWIQESGFAYSIHKMVDTDLGDSYDSKELGNLLVVARLCTKAENDTSISIPQILRFLQGHTGHSTL</sequence>
<keyword evidence="3" id="KW-0732">Signal</keyword>
<evidence type="ECO:0000313" key="5">
    <source>
        <dbReference type="EMBL" id="KAG6489335.1"/>
    </source>
</evidence>
<feature type="signal peptide" evidence="3">
    <location>
        <begin position="1"/>
        <end position="27"/>
    </location>
</feature>
<name>A0A8J5FRB2_ZINOF</name>
<dbReference type="PANTHER" id="PTHR27001">
    <property type="entry name" value="OS01G0253100 PROTEIN"/>
    <property type="match status" value="1"/>
</dbReference>
<dbReference type="AlphaFoldDB" id="A0A8J5FRB2"/>
<keyword evidence="2" id="KW-0067">ATP-binding</keyword>
<reference evidence="5 6" key="1">
    <citation type="submission" date="2020-08" db="EMBL/GenBank/DDBJ databases">
        <title>Plant Genome Project.</title>
        <authorList>
            <person name="Zhang R.-G."/>
        </authorList>
    </citation>
    <scope>NUCLEOTIDE SEQUENCE [LARGE SCALE GENOMIC DNA]</scope>
    <source>
        <tissue evidence="5">Rhizome</tissue>
    </source>
</reference>
<dbReference type="GO" id="GO:0004672">
    <property type="term" value="F:protein kinase activity"/>
    <property type="evidence" value="ECO:0007669"/>
    <property type="project" value="InterPro"/>
</dbReference>
<dbReference type="PANTHER" id="PTHR27001:SF20">
    <property type="entry name" value="PROTEIN KINASE SUPERFAMILY PROTEIN"/>
    <property type="match status" value="1"/>
</dbReference>
<accession>A0A8J5FRB2</accession>
<keyword evidence="6" id="KW-1185">Reference proteome</keyword>
<feature type="chain" id="PRO_5035222025" description="Protein kinase domain-containing protein" evidence="3">
    <location>
        <begin position="28"/>
        <end position="368"/>
    </location>
</feature>
<dbReference type="Pfam" id="PF07714">
    <property type="entry name" value="PK_Tyr_Ser-Thr"/>
    <property type="match status" value="1"/>
</dbReference>
<dbReference type="Gene3D" id="3.30.200.20">
    <property type="entry name" value="Phosphorylase Kinase, domain 1"/>
    <property type="match status" value="1"/>
</dbReference>
<keyword evidence="1" id="KW-0547">Nucleotide-binding</keyword>
<protein>
    <recommendedName>
        <fullName evidence="4">Protein kinase domain-containing protein</fullName>
    </recommendedName>
</protein>
<proteinExistence type="predicted"/>
<dbReference type="GO" id="GO:0005524">
    <property type="term" value="F:ATP binding"/>
    <property type="evidence" value="ECO:0007669"/>
    <property type="project" value="UniProtKB-KW"/>
</dbReference>